<feature type="transmembrane region" description="Helical" evidence="2">
    <location>
        <begin position="439"/>
        <end position="460"/>
    </location>
</feature>
<organism evidence="5 6">
    <name type="scientific">Streptomyces werraensis</name>
    <dbReference type="NCBI Taxonomy" id="68284"/>
    <lineage>
        <taxon>Bacteria</taxon>
        <taxon>Bacillati</taxon>
        <taxon>Actinomycetota</taxon>
        <taxon>Actinomycetes</taxon>
        <taxon>Kitasatosporales</taxon>
        <taxon>Streptomycetaceae</taxon>
        <taxon>Streptomyces</taxon>
    </lineage>
</organism>
<protein>
    <submittedName>
        <fullName evidence="5">HtaA domain-containing protein</fullName>
    </submittedName>
</protein>
<evidence type="ECO:0000313" key="6">
    <source>
        <dbReference type="Proteomes" id="UP001552527"/>
    </source>
</evidence>
<evidence type="ECO:0000256" key="3">
    <source>
        <dbReference type="SAM" id="SignalP"/>
    </source>
</evidence>
<comment type="caution">
    <text evidence="5">The sequence shown here is derived from an EMBL/GenBank/DDBJ whole genome shotgun (WGS) entry which is preliminary data.</text>
</comment>
<feature type="chain" id="PRO_5046239656" evidence="3">
    <location>
        <begin position="29"/>
        <end position="476"/>
    </location>
</feature>
<feature type="region of interest" description="Disordered" evidence="1">
    <location>
        <begin position="401"/>
        <end position="439"/>
    </location>
</feature>
<keyword evidence="2" id="KW-0472">Membrane</keyword>
<evidence type="ECO:0000313" key="5">
    <source>
        <dbReference type="EMBL" id="MEV5247386.1"/>
    </source>
</evidence>
<dbReference type="RefSeq" id="WP_364023386.1">
    <property type="nucleotide sequence ID" value="NZ_JBFATD010000019.1"/>
</dbReference>
<evidence type="ECO:0000259" key="4">
    <source>
        <dbReference type="Pfam" id="PF04213"/>
    </source>
</evidence>
<name>A0ABV3JGX0_9ACTN</name>
<feature type="domain" description="Htaa" evidence="4">
    <location>
        <begin position="36"/>
        <end position="201"/>
    </location>
</feature>
<proteinExistence type="predicted"/>
<dbReference type="Pfam" id="PF04213">
    <property type="entry name" value="HtaA"/>
    <property type="match status" value="2"/>
</dbReference>
<keyword evidence="2" id="KW-0812">Transmembrane</keyword>
<evidence type="ECO:0000256" key="2">
    <source>
        <dbReference type="SAM" id="Phobius"/>
    </source>
</evidence>
<dbReference type="Proteomes" id="UP001552527">
    <property type="component" value="Unassembled WGS sequence"/>
</dbReference>
<dbReference type="EMBL" id="JBFATE010000008">
    <property type="protein sequence ID" value="MEV5247386.1"/>
    <property type="molecule type" value="Genomic_DNA"/>
</dbReference>
<feature type="signal peptide" evidence="3">
    <location>
        <begin position="1"/>
        <end position="28"/>
    </location>
</feature>
<evidence type="ECO:0000256" key="1">
    <source>
        <dbReference type="SAM" id="MobiDB-lite"/>
    </source>
</evidence>
<keyword evidence="3" id="KW-0732">Signal</keyword>
<sequence length="476" mass="48359">MPTRLRALVTVLCAALLGALVPATTAHAESRTVQGGRLDWGIKTSFQRYVTGPVAQGSYALTGGAATVGGSGFRFHSATGTYDGDTGAFRAAFSGGVHFVGHRTDSGAHQLDLTLSNPTVSVSGGSGTLYVDITSKAKDTGAVTTSRQVPFASLSLGGVDMRGGGTSVVLDNLPATLTAQGATSFAGYYTAGTALDPVSLSADVRQARSTATKSPATKSPRPTKSEKAGKAANNTALVDGAVDWGVRRTFREYVTGEIARGSWTLTSGALDGGAVFRFPGGQGTFEHGDLTAAFRGTVRFTGRHGLDLRIAGVRVTVEDGKGTLYADITSSEHSGRKVPLVTFTARNLEAKNGLVTVTEAPAKLTARGAQAFGGMYPAGTAMDPVSLAVALTGTAALPALPDLGSAPTTTPTASPSPSDASPEPVAQDTGTDDDGTSPVLPLSLAAGTLLVLAGAAALLVRRRRAGKDAADTPQDH</sequence>
<keyword evidence="6" id="KW-1185">Reference proteome</keyword>
<feature type="compositionally biased region" description="Low complexity" evidence="1">
    <location>
        <begin position="401"/>
        <end position="422"/>
    </location>
</feature>
<gene>
    <name evidence="5" type="ORF">AB0K95_19275</name>
</gene>
<feature type="region of interest" description="Disordered" evidence="1">
    <location>
        <begin position="205"/>
        <end position="232"/>
    </location>
</feature>
<accession>A0ABV3JGX0</accession>
<feature type="compositionally biased region" description="Polar residues" evidence="1">
    <location>
        <begin position="207"/>
        <end position="222"/>
    </location>
</feature>
<feature type="domain" description="Htaa" evidence="4">
    <location>
        <begin position="239"/>
        <end position="387"/>
    </location>
</feature>
<reference evidence="5 6" key="1">
    <citation type="submission" date="2024-06" db="EMBL/GenBank/DDBJ databases">
        <title>The Natural Products Discovery Center: Release of the First 8490 Sequenced Strains for Exploring Actinobacteria Biosynthetic Diversity.</title>
        <authorList>
            <person name="Kalkreuter E."/>
            <person name="Kautsar S.A."/>
            <person name="Yang D."/>
            <person name="Bader C.D."/>
            <person name="Teijaro C.N."/>
            <person name="Fluegel L."/>
            <person name="Davis C.M."/>
            <person name="Simpson J.R."/>
            <person name="Lauterbach L."/>
            <person name="Steele A.D."/>
            <person name="Gui C."/>
            <person name="Meng S."/>
            <person name="Li G."/>
            <person name="Viehrig K."/>
            <person name="Ye F."/>
            <person name="Su P."/>
            <person name="Kiefer A.F."/>
            <person name="Nichols A."/>
            <person name="Cepeda A.J."/>
            <person name="Yan W."/>
            <person name="Fan B."/>
            <person name="Jiang Y."/>
            <person name="Adhikari A."/>
            <person name="Zheng C.-J."/>
            <person name="Schuster L."/>
            <person name="Cowan T.M."/>
            <person name="Smanski M.J."/>
            <person name="Chevrette M.G."/>
            <person name="De Carvalho L.P.S."/>
            <person name="Shen B."/>
        </authorList>
    </citation>
    <scope>NUCLEOTIDE SEQUENCE [LARGE SCALE GENOMIC DNA]</scope>
    <source>
        <strain evidence="5 6">NPDC052768</strain>
    </source>
</reference>
<dbReference type="InterPro" id="IPR007331">
    <property type="entry name" value="Htaa"/>
</dbReference>
<keyword evidence="2" id="KW-1133">Transmembrane helix</keyword>